<dbReference type="AlphaFoldDB" id="A0AAW2XJM2"/>
<name>A0AAW2XJM2_9LAMI</name>
<sequence>MDVKSAFFNETLEEKVYVEQSDGFMVKGHEDNVLKLKKALYGFKQSPRAWYSRLDNYLQKNGFSRYFYEYALYVKKEKDDILCILTGSNPHIYDNFKKAMAQEFEMSDMGLMTFYLGLEVKRQSD</sequence>
<comment type="caution">
    <text evidence="2">The sequence shown here is derived from an EMBL/GenBank/DDBJ whole genome shotgun (WGS) entry which is preliminary data.</text>
</comment>
<dbReference type="Pfam" id="PF07727">
    <property type="entry name" value="RVT_2"/>
    <property type="match status" value="1"/>
</dbReference>
<accession>A0AAW2XJM2</accession>
<evidence type="ECO:0000313" key="2">
    <source>
        <dbReference type="EMBL" id="KAL0454339.1"/>
    </source>
</evidence>
<evidence type="ECO:0000259" key="1">
    <source>
        <dbReference type="Pfam" id="PF07727"/>
    </source>
</evidence>
<reference evidence="2" key="1">
    <citation type="submission" date="2020-06" db="EMBL/GenBank/DDBJ databases">
        <authorList>
            <person name="Li T."/>
            <person name="Hu X."/>
            <person name="Zhang T."/>
            <person name="Song X."/>
            <person name="Zhang H."/>
            <person name="Dai N."/>
            <person name="Sheng W."/>
            <person name="Hou X."/>
            <person name="Wei L."/>
        </authorList>
    </citation>
    <scope>NUCLEOTIDE SEQUENCE</scope>
    <source>
        <strain evidence="2">KEN1</strain>
        <tissue evidence="2">Leaf</tissue>
    </source>
</reference>
<dbReference type="InterPro" id="IPR013103">
    <property type="entry name" value="RVT_2"/>
</dbReference>
<organism evidence="2">
    <name type="scientific">Sesamum latifolium</name>
    <dbReference type="NCBI Taxonomy" id="2727402"/>
    <lineage>
        <taxon>Eukaryota</taxon>
        <taxon>Viridiplantae</taxon>
        <taxon>Streptophyta</taxon>
        <taxon>Embryophyta</taxon>
        <taxon>Tracheophyta</taxon>
        <taxon>Spermatophyta</taxon>
        <taxon>Magnoliopsida</taxon>
        <taxon>eudicotyledons</taxon>
        <taxon>Gunneridae</taxon>
        <taxon>Pentapetalae</taxon>
        <taxon>asterids</taxon>
        <taxon>lamiids</taxon>
        <taxon>Lamiales</taxon>
        <taxon>Pedaliaceae</taxon>
        <taxon>Sesamum</taxon>
    </lineage>
</organism>
<proteinExistence type="predicted"/>
<dbReference type="EMBL" id="JACGWN010000003">
    <property type="protein sequence ID" value="KAL0454339.1"/>
    <property type="molecule type" value="Genomic_DNA"/>
</dbReference>
<gene>
    <name evidence="2" type="ORF">Slati_0773100</name>
</gene>
<protein>
    <submittedName>
        <fullName evidence="2">Retrovirus-related Pol polyprotein from transposon RE1</fullName>
    </submittedName>
</protein>
<reference evidence="2" key="2">
    <citation type="journal article" date="2024" name="Plant">
        <title>Genomic evolution and insights into agronomic trait innovations of Sesamum species.</title>
        <authorList>
            <person name="Miao H."/>
            <person name="Wang L."/>
            <person name="Qu L."/>
            <person name="Liu H."/>
            <person name="Sun Y."/>
            <person name="Le M."/>
            <person name="Wang Q."/>
            <person name="Wei S."/>
            <person name="Zheng Y."/>
            <person name="Lin W."/>
            <person name="Duan Y."/>
            <person name="Cao H."/>
            <person name="Xiong S."/>
            <person name="Wang X."/>
            <person name="Wei L."/>
            <person name="Li C."/>
            <person name="Ma Q."/>
            <person name="Ju M."/>
            <person name="Zhao R."/>
            <person name="Li G."/>
            <person name="Mu C."/>
            <person name="Tian Q."/>
            <person name="Mei H."/>
            <person name="Zhang T."/>
            <person name="Gao T."/>
            <person name="Zhang H."/>
        </authorList>
    </citation>
    <scope>NUCLEOTIDE SEQUENCE</scope>
    <source>
        <strain evidence="2">KEN1</strain>
    </source>
</reference>
<feature type="domain" description="Reverse transcriptase Ty1/copia-type" evidence="1">
    <location>
        <begin position="1"/>
        <end position="123"/>
    </location>
</feature>